<dbReference type="Proteomes" id="UP000610594">
    <property type="component" value="Unassembled WGS sequence"/>
</dbReference>
<dbReference type="EMBL" id="WHJF01000058">
    <property type="protein sequence ID" value="NHZ64631.1"/>
    <property type="molecule type" value="Genomic_DNA"/>
</dbReference>
<dbReference type="Pfam" id="PF01610">
    <property type="entry name" value="DDE_Tnp_ISL3"/>
    <property type="match status" value="1"/>
</dbReference>
<feature type="domain" description="Transposase IS204/IS1001/IS1096/IS1165 DDE" evidence="1">
    <location>
        <begin position="6"/>
        <end position="37"/>
    </location>
</feature>
<keyword evidence="3" id="KW-1185">Reference proteome</keyword>
<sequence>RGMLDGRSNAYVEAMNGMLQQVKRAARGFRTVKNFVAIAYLRMSKFKNLPANPLQPAAAPLRSTIYRAGCPVPLKTA</sequence>
<dbReference type="RefSeq" id="WP_167238662.1">
    <property type="nucleotide sequence ID" value="NZ_WHJF01000058.1"/>
</dbReference>
<comment type="caution">
    <text evidence="2">The sequence shown here is derived from an EMBL/GenBank/DDBJ whole genome shotgun (WGS) entry which is preliminary data.</text>
</comment>
<gene>
    <name evidence="2" type="ORF">F1735_20395</name>
</gene>
<proteinExistence type="predicted"/>
<evidence type="ECO:0000313" key="2">
    <source>
        <dbReference type="EMBL" id="NHZ64631.1"/>
    </source>
</evidence>
<evidence type="ECO:0000313" key="3">
    <source>
        <dbReference type="Proteomes" id="UP000610594"/>
    </source>
</evidence>
<evidence type="ECO:0000259" key="1">
    <source>
        <dbReference type="Pfam" id="PF01610"/>
    </source>
</evidence>
<accession>A0ABX0MQH6</accession>
<dbReference type="InterPro" id="IPR002560">
    <property type="entry name" value="Transposase_DDE"/>
</dbReference>
<organism evidence="2 3">
    <name type="scientific">Massilia genomosp. 1</name>
    <dbReference type="NCBI Taxonomy" id="2609280"/>
    <lineage>
        <taxon>Bacteria</taxon>
        <taxon>Pseudomonadati</taxon>
        <taxon>Pseudomonadota</taxon>
        <taxon>Betaproteobacteria</taxon>
        <taxon>Burkholderiales</taxon>
        <taxon>Oxalobacteraceae</taxon>
        <taxon>Telluria group</taxon>
        <taxon>Massilia</taxon>
    </lineage>
</organism>
<name>A0ABX0MQH6_9BURK</name>
<protein>
    <recommendedName>
        <fullName evidence="1">Transposase IS204/IS1001/IS1096/IS1165 DDE domain-containing protein</fullName>
    </recommendedName>
</protein>
<feature type="non-terminal residue" evidence="2">
    <location>
        <position position="1"/>
    </location>
</feature>
<reference evidence="2 3" key="1">
    <citation type="submission" date="2019-10" db="EMBL/GenBank/DDBJ databases">
        <title>Taxonomy of Antarctic Massilia spp.: description of Massilia rubra sp. nov., Massilia aquatica sp. nov., Massilia mucilaginosa sp. nov., Massilia frigida sp. nov. isolated from streams, lakes and regoliths.</title>
        <authorList>
            <person name="Holochova P."/>
            <person name="Sedlacek I."/>
            <person name="Kralova S."/>
            <person name="Maslanova I."/>
            <person name="Busse H.-J."/>
            <person name="Stankova E."/>
            <person name="Vrbovska V."/>
            <person name="Kovarovic V."/>
            <person name="Bartak M."/>
            <person name="Svec P."/>
            <person name="Pantucek R."/>
        </authorList>
    </citation>
    <scope>NUCLEOTIDE SEQUENCE [LARGE SCALE GENOMIC DNA]</scope>
    <source>
        <strain evidence="2 3">CCM 8694</strain>
    </source>
</reference>